<sequence length="84" mass="9669">MLLHFNPRFSYGQDRLVLNLNSKVNGVWGKEQKENFFPFQKGSDTTVSFLFELDKITIQLPAGNPLSFPVRFSIEEISYLGLRS</sequence>
<dbReference type="InterPro" id="IPR013320">
    <property type="entry name" value="ConA-like_dom_sf"/>
</dbReference>
<dbReference type="InterPro" id="IPR001079">
    <property type="entry name" value="Galectin_CRD"/>
</dbReference>
<protein>
    <recommendedName>
        <fullName evidence="2">Galectin</fullName>
    </recommendedName>
</protein>
<evidence type="ECO:0000256" key="2">
    <source>
        <dbReference type="RuleBase" id="RU102079"/>
    </source>
</evidence>
<dbReference type="PROSITE" id="PS51304">
    <property type="entry name" value="GALECTIN"/>
    <property type="match status" value="1"/>
</dbReference>
<evidence type="ECO:0000259" key="3">
    <source>
        <dbReference type="PROSITE" id="PS51304"/>
    </source>
</evidence>
<accession>A0ABN9BUZ0</accession>
<gene>
    <name evidence="4" type="ORF">SPARVUS_LOCUS3675652</name>
</gene>
<comment type="caution">
    <text evidence="4">The sequence shown here is derived from an EMBL/GenBank/DDBJ whole genome shotgun (WGS) entry which is preliminary data.</text>
</comment>
<dbReference type="Pfam" id="PF00337">
    <property type="entry name" value="Gal-bind_lectin"/>
    <property type="match status" value="1"/>
</dbReference>
<feature type="domain" description="Galectin" evidence="3">
    <location>
        <begin position="1"/>
        <end position="84"/>
    </location>
</feature>
<feature type="non-terminal residue" evidence="4">
    <location>
        <position position="84"/>
    </location>
</feature>
<reference evidence="4" key="1">
    <citation type="submission" date="2023-05" db="EMBL/GenBank/DDBJ databases">
        <authorList>
            <person name="Stuckert A."/>
        </authorList>
    </citation>
    <scope>NUCLEOTIDE SEQUENCE</scope>
</reference>
<proteinExistence type="predicted"/>
<name>A0ABN9BUZ0_9NEOB</name>
<evidence type="ECO:0000313" key="4">
    <source>
        <dbReference type="EMBL" id="CAI9551041.1"/>
    </source>
</evidence>
<keyword evidence="5" id="KW-1185">Reference proteome</keyword>
<evidence type="ECO:0000256" key="1">
    <source>
        <dbReference type="ARBA" id="ARBA00022734"/>
    </source>
</evidence>
<dbReference type="Gene3D" id="2.60.120.200">
    <property type="match status" value="1"/>
</dbReference>
<evidence type="ECO:0000313" key="5">
    <source>
        <dbReference type="Proteomes" id="UP001162483"/>
    </source>
</evidence>
<organism evidence="4 5">
    <name type="scientific">Staurois parvus</name>
    <dbReference type="NCBI Taxonomy" id="386267"/>
    <lineage>
        <taxon>Eukaryota</taxon>
        <taxon>Metazoa</taxon>
        <taxon>Chordata</taxon>
        <taxon>Craniata</taxon>
        <taxon>Vertebrata</taxon>
        <taxon>Euteleostomi</taxon>
        <taxon>Amphibia</taxon>
        <taxon>Batrachia</taxon>
        <taxon>Anura</taxon>
        <taxon>Neobatrachia</taxon>
        <taxon>Ranoidea</taxon>
        <taxon>Ranidae</taxon>
        <taxon>Staurois</taxon>
    </lineage>
</organism>
<dbReference type="Proteomes" id="UP001162483">
    <property type="component" value="Unassembled WGS sequence"/>
</dbReference>
<keyword evidence="1 2" id="KW-0430">Lectin</keyword>
<dbReference type="SUPFAM" id="SSF49899">
    <property type="entry name" value="Concanavalin A-like lectins/glucanases"/>
    <property type="match status" value="1"/>
</dbReference>
<dbReference type="EMBL" id="CATNWA010005920">
    <property type="protein sequence ID" value="CAI9551041.1"/>
    <property type="molecule type" value="Genomic_DNA"/>
</dbReference>